<dbReference type="GeneID" id="9941480"/>
<reference evidence="2" key="1">
    <citation type="submission" date="2012-04" db="EMBL/GenBank/DDBJ databases">
        <title>The Genome Sequence of Loa loa.</title>
        <authorList>
            <consortium name="The Broad Institute Genome Sequencing Platform"/>
            <consortium name="Broad Institute Genome Sequencing Center for Infectious Disease"/>
            <person name="Nutman T.B."/>
            <person name="Fink D.L."/>
            <person name="Russ C."/>
            <person name="Young S."/>
            <person name="Zeng Q."/>
            <person name="Gargeya S."/>
            <person name="Alvarado L."/>
            <person name="Berlin A."/>
            <person name="Chapman S.B."/>
            <person name="Chen Z."/>
            <person name="Freedman E."/>
            <person name="Gellesch M."/>
            <person name="Goldberg J."/>
            <person name="Griggs A."/>
            <person name="Gujja S."/>
            <person name="Heilman E.R."/>
            <person name="Heiman D."/>
            <person name="Howarth C."/>
            <person name="Mehta T."/>
            <person name="Neiman D."/>
            <person name="Pearson M."/>
            <person name="Roberts A."/>
            <person name="Saif S."/>
            <person name="Shea T."/>
            <person name="Shenoy N."/>
            <person name="Sisk P."/>
            <person name="Stolte C."/>
            <person name="Sykes S."/>
            <person name="White J."/>
            <person name="Yandava C."/>
            <person name="Haas B."/>
            <person name="Henn M.R."/>
            <person name="Nusbaum C."/>
            <person name="Birren B."/>
        </authorList>
    </citation>
    <scope>NUCLEOTIDE SEQUENCE [LARGE SCALE GENOMIC DNA]</scope>
</reference>
<name>A0A1S0U3E3_LOALO</name>
<protein>
    <submittedName>
        <fullName evidence="2">Uncharacterized protein</fullName>
    </submittedName>
</protein>
<feature type="signal peptide" evidence="1">
    <location>
        <begin position="1"/>
        <end position="23"/>
    </location>
</feature>
<feature type="chain" id="PRO_5010247307" evidence="1">
    <location>
        <begin position="24"/>
        <end position="138"/>
    </location>
</feature>
<dbReference type="EMBL" id="JH712066">
    <property type="protein sequence ID" value="EFO24405.1"/>
    <property type="molecule type" value="Genomic_DNA"/>
</dbReference>
<dbReference type="OrthoDB" id="5873310at2759"/>
<organism evidence="2">
    <name type="scientific">Loa loa</name>
    <name type="common">Eye worm</name>
    <name type="synonym">Filaria loa</name>
    <dbReference type="NCBI Taxonomy" id="7209"/>
    <lineage>
        <taxon>Eukaryota</taxon>
        <taxon>Metazoa</taxon>
        <taxon>Ecdysozoa</taxon>
        <taxon>Nematoda</taxon>
        <taxon>Chromadorea</taxon>
        <taxon>Rhabditida</taxon>
        <taxon>Spirurina</taxon>
        <taxon>Spiruromorpha</taxon>
        <taxon>Filarioidea</taxon>
        <taxon>Onchocercidae</taxon>
        <taxon>Loa</taxon>
    </lineage>
</organism>
<dbReference type="CTD" id="9941480"/>
<evidence type="ECO:0000256" key="1">
    <source>
        <dbReference type="SAM" id="SignalP"/>
    </source>
</evidence>
<keyword evidence="1" id="KW-0732">Signal</keyword>
<evidence type="ECO:0000313" key="2">
    <source>
        <dbReference type="EMBL" id="EFO24405.1"/>
    </source>
</evidence>
<dbReference type="KEGG" id="loa:LOAG_04075"/>
<dbReference type="AlphaFoldDB" id="A0A1S0U3E3"/>
<accession>A0A1S0U3E3</accession>
<dbReference type="InParanoid" id="A0A1S0U3E3"/>
<dbReference type="RefSeq" id="XP_003139660.1">
    <property type="nucleotide sequence ID" value="XM_003139612.1"/>
</dbReference>
<sequence>MRSSTVPLSIVLVWCIYYKLSCAKQSELANNMQISNVLSENDAQSTEFVRTAWSAATYSKLRIYREFLIIFLDKKSMRVLRTSCFLLEFFKLHVWKRAFGKIALDITFGRNAQISIWFEMKISKLSSLQLILRKLQEE</sequence>
<gene>
    <name evidence="2" type="ORF">LOAG_04075</name>
</gene>
<proteinExistence type="predicted"/>